<feature type="binding site" evidence="10">
    <location>
        <position position="44"/>
    </location>
    <ligand>
        <name>Zn(2+)</name>
        <dbReference type="ChEBI" id="CHEBI:29105"/>
    </ligand>
</feature>
<feature type="domain" description="tRNA synthetases class I catalytic" evidence="12">
    <location>
        <begin position="37"/>
        <end position="345"/>
    </location>
</feature>
<dbReference type="PANTHER" id="PTHR10890">
    <property type="entry name" value="CYSTEINYL-TRNA SYNTHETASE"/>
    <property type="match status" value="1"/>
</dbReference>
<dbReference type="GO" id="GO:0006423">
    <property type="term" value="P:cysteinyl-tRNA aminoacylation"/>
    <property type="evidence" value="ECO:0007669"/>
    <property type="project" value="TreeGrafter"/>
</dbReference>
<dbReference type="InterPro" id="IPR024909">
    <property type="entry name" value="Cys-tRNA/MSH_ligase"/>
</dbReference>
<dbReference type="AlphaFoldDB" id="A0A5C5BG45"/>
<keyword evidence="8 10" id="KW-0067">ATP-binding</keyword>
<feature type="binding site" evidence="10">
    <location>
        <position position="292"/>
    </location>
    <ligand>
        <name>L-cysteinyl-5'-AMP</name>
        <dbReference type="ChEBI" id="CHEBI:144924"/>
    </ligand>
</feature>
<keyword evidence="14" id="KW-1185">Reference proteome</keyword>
<feature type="binding site" evidence="10">
    <location>
        <begin position="258"/>
        <end position="260"/>
    </location>
    <ligand>
        <name>L-cysteinyl-5'-AMP</name>
        <dbReference type="ChEBI" id="CHEBI:144924"/>
    </ligand>
</feature>
<feature type="short sequence motif" description="'ERGGDP' region" evidence="10">
    <location>
        <begin position="195"/>
        <end position="200"/>
    </location>
</feature>
<feature type="binding site" evidence="10">
    <location>
        <position position="236"/>
    </location>
    <ligand>
        <name>L-cysteinyl-5'-AMP</name>
        <dbReference type="ChEBI" id="CHEBI:144924"/>
    </ligand>
</feature>
<dbReference type="Proteomes" id="UP000313849">
    <property type="component" value="Unassembled WGS sequence"/>
</dbReference>
<dbReference type="OrthoDB" id="9815130at2"/>
<dbReference type="PRINTS" id="PR00983">
    <property type="entry name" value="TRNASYNTHCYS"/>
</dbReference>
<sequence length="436" mass="46226">MRSWPTPDVPVLPAGPSRPVRVTDTVTGASLPVGGPERASLYVCGITPYDATHLGHAATYLTFDLLVRTWRDLGYDVRYTQNVTDVDDPLLERAAATGEDWRALAERETDLFRSDMTHLRVLPPTDYLGAVETIPDVVRAVERLVADGAGYAVPAPPDAADGAGEGDVYAALAADPAFDVADPARREQRLAEFAERGGDPERPGKRDALDPLLWRTKRDGEPAWDGDALGAGRPGWHIECATIAARTLGAPFDVQGGGADLAFPHHAMSVSHLRLLTGAARPVRAHVHVGLIAYEGHKMSKSRGNLVLVSRLVADGEDPMAVRLAVLAHHYREGWEYADSDLVAARERLALWRAAVAQPSGPDGAALLDAVRAALADDLDAPRALVAVDAWARCAVVGEVTGPSAGGMGTAVGEPVDPDAPRLVRDAVDALLGVAL</sequence>
<comment type="similarity">
    <text evidence="2 10">Belongs to the class-I aminoacyl-tRNA synthetase family. MshC subfamily.</text>
</comment>
<feature type="binding site" evidence="10">
    <location>
        <position position="59"/>
    </location>
    <ligand>
        <name>L-cysteinyl-5'-AMP</name>
        <dbReference type="ChEBI" id="CHEBI:144924"/>
    </ligand>
</feature>
<feature type="binding site" evidence="10">
    <location>
        <position position="265"/>
    </location>
    <ligand>
        <name>Zn(2+)</name>
        <dbReference type="ChEBI" id="CHEBI:29105"/>
    </ligand>
</feature>
<comment type="catalytic activity">
    <reaction evidence="9 10">
        <text>1D-myo-inositol 2-amino-2-deoxy-alpha-D-glucopyranoside + L-cysteine + ATP = 1D-myo-inositol 2-(L-cysteinylamino)-2-deoxy-alpha-D-glucopyranoside + AMP + diphosphate + H(+)</text>
        <dbReference type="Rhea" id="RHEA:26176"/>
        <dbReference type="ChEBI" id="CHEBI:15378"/>
        <dbReference type="ChEBI" id="CHEBI:30616"/>
        <dbReference type="ChEBI" id="CHEBI:33019"/>
        <dbReference type="ChEBI" id="CHEBI:35235"/>
        <dbReference type="ChEBI" id="CHEBI:58886"/>
        <dbReference type="ChEBI" id="CHEBI:58887"/>
        <dbReference type="ChEBI" id="CHEBI:456215"/>
        <dbReference type="EC" id="6.3.1.13"/>
    </reaction>
</comment>
<dbReference type="GO" id="GO:0035446">
    <property type="term" value="F:cysteine-glucosaminylinositol ligase activity"/>
    <property type="evidence" value="ECO:0007669"/>
    <property type="project" value="UniProtKB-UniRule"/>
</dbReference>
<dbReference type="GO" id="GO:0004817">
    <property type="term" value="F:cysteine-tRNA ligase activity"/>
    <property type="evidence" value="ECO:0007669"/>
    <property type="project" value="TreeGrafter"/>
</dbReference>
<evidence type="ECO:0000256" key="10">
    <source>
        <dbReference type="HAMAP-Rule" id="MF_01697"/>
    </source>
</evidence>
<dbReference type="GO" id="GO:0008270">
    <property type="term" value="F:zinc ion binding"/>
    <property type="evidence" value="ECO:0007669"/>
    <property type="project" value="UniProtKB-UniRule"/>
</dbReference>
<dbReference type="Gene3D" id="3.40.50.620">
    <property type="entry name" value="HUPs"/>
    <property type="match status" value="1"/>
</dbReference>
<feature type="binding site" evidence="10">
    <location>
        <position position="240"/>
    </location>
    <ligand>
        <name>Zn(2+)</name>
        <dbReference type="ChEBI" id="CHEBI:29105"/>
    </ligand>
</feature>
<proteinExistence type="inferred from homology"/>
<protein>
    <recommendedName>
        <fullName evidence="10">L-cysteine:1D-myo-inositol 2-amino-2-deoxy-alpha-D-glucopyranoside ligase</fullName>
        <shortName evidence="10">L-Cys:GlcN-Ins ligase</shortName>
        <ecNumber evidence="10">6.3.1.13</ecNumber>
    </recommendedName>
    <alternativeName>
        <fullName evidence="10">Mycothiol ligase</fullName>
        <shortName evidence="10">MSH ligase</shortName>
    </alternativeName>
</protein>
<gene>
    <name evidence="10" type="primary">mshC</name>
    <name evidence="13" type="ORF">FH969_01510</name>
</gene>
<dbReference type="PANTHER" id="PTHR10890:SF3">
    <property type="entry name" value="CYSTEINE--TRNA LIGASE, CYTOPLASMIC"/>
    <property type="match status" value="1"/>
</dbReference>
<dbReference type="Gene3D" id="1.20.120.640">
    <property type="entry name" value="Anticodon-binding domain of a subclass of class I aminoacyl-tRNA synthetases"/>
    <property type="match status" value="1"/>
</dbReference>
<evidence type="ECO:0000259" key="12">
    <source>
        <dbReference type="Pfam" id="PF01406"/>
    </source>
</evidence>
<evidence type="ECO:0000313" key="13">
    <source>
        <dbReference type="EMBL" id="TNU77047.1"/>
    </source>
</evidence>
<dbReference type="NCBIfam" id="TIGR03447">
    <property type="entry name" value="mycothiol_MshC"/>
    <property type="match status" value="1"/>
</dbReference>
<dbReference type="EMBL" id="VENP01000002">
    <property type="protein sequence ID" value="TNU77047.1"/>
    <property type="molecule type" value="Genomic_DNA"/>
</dbReference>
<dbReference type="InterPro" id="IPR014729">
    <property type="entry name" value="Rossmann-like_a/b/a_fold"/>
</dbReference>
<evidence type="ECO:0000256" key="1">
    <source>
        <dbReference type="ARBA" id="ARBA00003679"/>
    </source>
</evidence>
<evidence type="ECO:0000256" key="11">
    <source>
        <dbReference type="SAM" id="MobiDB-lite"/>
    </source>
</evidence>
<feature type="region of interest" description="Disordered" evidence="11">
    <location>
        <begin position="1"/>
        <end position="29"/>
    </location>
</feature>
<evidence type="ECO:0000313" key="14">
    <source>
        <dbReference type="Proteomes" id="UP000313849"/>
    </source>
</evidence>
<dbReference type="GO" id="GO:0010125">
    <property type="term" value="P:mycothiol biosynthetic process"/>
    <property type="evidence" value="ECO:0007669"/>
    <property type="project" value="UniProtKB-UniRule"/>
</dbReference>
<feature type="short sequence motif" description="'HIGH' region" evidence="10">
    <location>
        <begin position="46"/>
        <end position="56"/>
    </location>
</feature>
<evidence type="ECO:0000256" key="8">
    <source>
        <dbReference type="ARBA" id="ARBA00022840"/>
    </source>
</evidence>
<evidence type="ECO:0000256" key="2">
    <source>
        <dbReference type="ARBA" id="ARBA00007723"/>
    </source>
</evidence>
<dbReference type="RefSeq" id="WP_139985620.1">
    <property type="nucleotide sequence ID" value="NZ_VENP01000002.1"/>
</dbReference>
<evidence type="ECO:0000256" key="3">
    <source>
        <dbReference type="ARBA" id="ARBA00011245"/>
    </source>
</evidence>
<keyword evidence="7 10" id="KW-0862">Zinc</keyword>
<keyword evidence="5 10" id="KW-0479">Metal-binding</keyword>
<dbReference type="InterPro" id="IPR032678">
    <property type="entry name" value="tRNA-synt_1_cat_dom"/>
</dbReference>
<name>A0A5C5BG45_9MICO</name>
<keyword evidence="4 10" id="KW-0436">Ligase</keyword>
<dbReference type="GO" id="GO:0005524">
    <property type="term" value="F:ATP binding"/>
    <property type="evidence" value="ECO:0007669"/>
    <property type="project" value="UniProtKB-KW"/>
</dbReference>
<comment type="cofactor">
    <cofactor evidence="10">
        <name>Zn(2+)</name>
        <dbReference type="ChEBI" id="CHEBI:29105"/>
    </cofactor>
    <text evidence="10">Binds 1 zinc ion per subunit.</text>
</comment>
<evidence type="ECO:0000256" key="6">
    <source>
        <dbReference type="ARBA" id="ARBA00022741"/>
    </source>
</evidence>
<feature type="binding site" evidence="10">
    <location>
        <begin position="44"/>
        <end position="47"/>
    </location>
    <ligand>
        <name>L-cysteinyl-5'-AMP</name>
        <dbReference type="ChEBI" id="CHEBI:144924"/>
    </ligand>
</feature>
<comment type="subunit">
    <text evidence="3 10">Monomer.</text>
</comment>
<dbReference type="Pfam" id="PF01406">
    <property type="entry name" value="tRNA-synt_1e"/>
    <property type="match status" value="1"/>
</dbReference>
<dbReference type="EC" id="6.3.1.13" evidence="10"/>
<dbReference type="InterPro" id="IPR017812">
    <property type="entry name" value="Mycothiol_ligase_MshC"/>
</dbReference>
<dbReference type="GO" id="GO:0005829">
    <property type="term" value="C:cytosol"/>
    <property type="evidence" value="ECO:0007669"/>
    <property type="project" value="TreeGrafter"/>
</dbReference>
<evidence type="ECO:0000256" key="5">
    <source>
        <dbReference type="ARBA" id="ARBA00022723"/>
    </source>
</evidence>
<reference evidence="13 14" key="1">
    <citation type="submission" date="2019-06" db="EMBL/GenBank/DDBJ databases">
        <title>Draft genome sequence of Miniimonas arenae KCTC 19750T isolated from sea sand.</title>
        <authorList>
            <person name="Park S.-J."/>
        </authorList>
    </citation>
    <scope>NUCLEOTIDE SEQUENCE [LARGE SCALE GENOMIC DNA]</scope>
    <source>
        <strain evidence="13 14">KCTC 19750</strain>
    </source>
</reference>
<comment type="function">
    <text evidence="1 10">Catalyzes the ATP-dependent condensation of GlcN-Ins and L-cysteine to form L-Cys-GlcN-Ins.</text>
</comment>
<organism evidence="13 14">
    <name type="scientific">Miniimonas arenae</name>
    <dbReference type="NCBI Taxonomy" id="676201"/>
    <lineage>
        <taxon>Bacteria</taxon>
        <taxon>Bacillati</taxon>
        <taxon>Actinomycetota</taxon>
        <taxon>Actinomycetes</taxon>
        <taxon>Micrococcales</taxon>
        <taxon>Beutenbergiaceae</taxon>
        <taxon>Miniimonas</taxon>
    </lineage>
</organism>
<evidence type="ECO:0000256" key="7">
    <source>
        <dbReference type="ARBA" id="ARBA00022833"/>
    </source>
</evidence>
<accession>A0A5C5BG45</accession>
<dbReference type="HAMAP" id="MF_01697">
    <property type="entry name" value="MshC"/>
    <property type="match status" value="1"/>
</dbReference>
<evidence type="ECO:0000256" key="9">
    <source>
        <dbReference type="ARBA" id="ARBA00048350"/>
    </source>
</evidence>
<comment type="caution">
    <text evidence="13">The sequence shown here is derived from an EMBL/GenBank/DDBJ whole genome shotgun (WGS) entry which is preliminary data.</text>
</comment>
<keyword evidence="6 10" id="KW-0547">Nucleotide-binding</keyword>
<dbReference type="SUPFAM" id="SSF52374">
    <property type="entry name" value="Nucleotidylyl transferase"/>
    <property type="match status" value="1"/>
</dbReference>
<evidence type="ECO:0000256" key="4">
    <source>
        <dbReference type="ARBA" id="ARBA00022598"/>
    </source>
</evidence>
<feature type="short sequence motif" description="'KMSKS' region" evidence="10">
    <location>
        <begin position="298"/>
        <end position="302"/>
    </location>
</feature>
<feature type="binding site" evidence="10">
    <location>
        <begin position="82"/>
        <end position="84"/>
    </location>
    <ligand>
        <name>L-cysteinyl-5'-AMP</name>
        <dbReference type="ChEBI" id="CHEBI:144924"/>
    </ligand>
</feature>